<dbReference type="AlphaFoldDB" id="A0A5B7J0T6"/>
<keyword evidence="2" id="KW-1185">Reference proteome</keyword>
<organism evidence="1 2">
    <name type="scientific">Portunus trituberculatus</name>
    <name type="common">Swimming crab</name>
    <name type="synonym">Neptunus trituberculatus</name>
    <dbReference type="NCBI Taxonomy" id="210409"/>
    <lineage>
        <taxon>Eukaryota</taxon>
        <taxon>Metazoa</taxon>
        <taxon>Ecdysozoa</taxon>
        <taxon>Arthropoda</taxon>
        <taxon>Crustacea</taxon>
        <taxon>Multicrustacea</taxon>
        <taxon>Malacostraca</taxon>
        <taxon>Eumalacostraca</taxon>
        <taxon>Eucarida</taxon>
        <taxon>Decapoda</taxon>
        <taxon>Pleocyemata</taxon>
        <taxon>Brachyura</taxon>
        <taxon>Eubrachyura</taxon>
        <taxon>Portunoidea</taxon>
        <taxon>Portunidae</taxon>
        <taxon>Portuninae</taxon>
        <taxon>Portunus</taxon>
    </lineage>
</organism>
<evidence type="ECO:0000313" key="2">
    <source>
        <dbReference type="Proteomes" id="UP000324222"/>
    </source>
</evidence>
<sequence length="67" mass="7285">MVTSAPPLPRHVSLGLILPNRGARLPLTTPTPRPLRPFNGILEPLERLGWVARAHATHSSSSLQAIF</sequence>
<name>A0A5B7J0T6_PORTR</name>
<protein>
    <submittedName>
        <fullName evidence="1">Uncharacterized protein</fullName>
    </submittedName>
</protein>
<dbReference type="EMBL" id="VSRR010074067">
    <property type="protein sequence ID" value="MPC87297.1"/>
    <property type="molecule type" value="Genomic_DNA"/>
</dbReference>
<dbReference type="Proteomes" id="UP000324222">
    <property type="component" value="Unassembled WGS sequence"/>
</dbReference>
<gene>
    <name evidence="1" type="ORF">E2C01_082155</name>
</gene>
<comment type="caution">
    <text evidence="1">The sequence shown here is derived from an EMBL/GenBank/DDBJ whole genome shotgun (WGS) entry which is preliminary data.</text>
</comment>
<reference evidence="1 2" key="1">
    <citation type="submission" date="2019-05" db="EMBL/GenBank/DDBJ databases">
        <title>Another draft genome of Portunus trituberculatus and its Hox gene families provides insights of decapod evolution.</title>
        <authorList>
            <person name="Jeong J.-H."/>
            <person name="Song I."/>
            <person name="Kim S."/>
            <person name="Choi T."/>
            <person name="Kim D."/>
            <person name="Ryu S."/>
            <person name="Kim W."/>
        </authorList>
    </citation>
    <scope>NUCLEOTIDE SEQUENCE [LARGE SCALE GENOMIC DNA]</scope>
    <source>
        <tissue evidence="1">Muscle</tissue>
    </source>
</reference>
<evidence type="ECO:0000313" key="1">
    <source>
        <dbReference type="EMBL" id="MPC87297.1"/>
    </source>
</evidence>
<accession>A0A5B7J0T6</accession>
<proteinExistence type="predicted"/>